<keyword evidence="1" id="KW-0812">Transmembrane</keyword>
<dbReference type="Proteomes" id="UP000182491">
    <property type="component" value="Unassembled WGS sequence"/>
</dbReference>
<dbReference type="STRING" id="388950.GCA_001611675_01762"/>
<accession>A0A1I7HYU2</accession>
<dbReference type="EMBL" id="FPCA01000002">
    <property type="protein sequence ID" value="SFU65840.1"/>
    <property type="molecule type" value="Genomic_DNA"/>
</dbReference>
<gene>
    <name evidence="2" type="ORF">SAMN04487941_1781</name>
</gene>
<proteinExistence type="predicted"/>
<name>A0A1I7HYU2_9BACT</name>
<evidence type="ECO:0000256" key="1">
    <source>
        <dbReference type="SAM" id="Phobius"/>
    </source>
</evidence>
<keyword evidence="3" id="KW-1185">Reference proteome</keyword>
<dbReference type="OrthoDB" id="886983at2"/>
<evidence type="ECO:0000313" key="2">
    <source>
        <dbReference type="EMBL" id="SFU65840.1"/>
    </source>
</evidence>
<organism evidence="2 3">
    <name type="scientific">Pontibacter akesuensis</name>
    <dbReference type="NCBI Taxonomy" id="388950"/>
    <lineage>
        <taxon>Bacteria</taxon>
        <taxon>Pseudomonadati</taxon>
        <taxon>Bacteroidota</taxon>
        <taxon>Cytophagia</taxon>
        <taxon>Cytophagales</taxon>
        <taxon>Hymenobacteraceae</taxon>
        <taxon>Pontibacter</taxon>
    </lineage>
</organism>
<protein>
    <submittedName>
        <fullName evidence="2">Uncharacterized protein</fullName>
    </submittedName>
</protein>
<sequence>MNRRLVYILLLSLSFVAMVIGTHRSFVENDVVGNYWLFMIGFILYILYRYLRKKDGA</sequence>
<dbReference type="RefSeq" id="WP_157578018.1">
    <property type="nucleotide sequence ID" value="NZ_BMXC01000002.1"/>
</dbReference>
<keyword evidence="1" id="KW-0472">Membrane</keyword>
<keyword evidence="1" id="KW-1133">Transmembrane helix</keyword>
<dbReference type="AlphaFoldDB" id="A0A1I7HYU2"/>
<reference evidence="3" key="1">
    <citation type="submission" date="2016-10" db="EMBL/GenBank/DDBJ databases">
        <authorList>
            <person name="Varghese N."/>
        </authorList>
    </citation>
    <scope>NUCLEOTIDE SEQUENCE [LARGE SCALE GENOMIC DNA]</scope>
    <source>
        <strain evidence="3">DSM 18820</strain>
    </source>
</reference>
<feature type="transmembrane region" description="Helical" evidence="1">
    <location>
        <begin position="31"/>
        <end position="51"/>
    </location>
</feature>
<evidence type="ECO:0000313" key="3">
    <source>
        <dbReference type="Proteomes" id="UP000182491"/>
    </source>
</evidence>